<comment type="subcellular location">
    <subcellularLocation>
        <location evidence="1">Cell membrane</location>
        <topology evidence="1">Multi-pass membrane protein</topology>
    </subcellularLocation>
</comment>
<evidence type="ECO:0000259" key="8">
    <source>
        <dbReference type="Pfam" id="PF12805"/>
    </source>
</evidence>
<gene>
    <name evidence="10" type="ORF">NIES2135_00090</name>
</gene>
<evidence type="ECO:0000313" key="11">
    <source>
        <dbReference type="Proteomes" id="UP000217895"/>
    </source>
</evidence>
<feature type="transmembrane region" description="Helical" evidence="7">
    <location>
        <begin position="507"/>
        <end position="527"/>
    </location>
</feature>
<feature type="transmembrane region" description="Helical" evidence="7">
    <location>
        <begin position="474"/>
        <end position="501"/>
    </location>
</feature>
<feature type="domain" description="Integral membrane bound transporter" evidence="9">
    <location>
        <begin position="434"/>
        <end position="554"/>
    </location>
</feature>
<feature type="transmembrane region" description="Helical" evidence="7">
    <location>
        <begin position="149"/>
        <end position="171"/>
    </location>
</feature>
<organism evidence="10 11">
    <name type="scientific">Leptolyngbya boryana NIES-2135</name>
    <dbReference type="NCBI Taxonomy" id="1973484"/>
    <lineage>
        <taxon>Bacteria</taxon>
        <taxon>Bacillati</taxon>
        <taxon>Cyanobacteriota</taxon>
        <taxon>Cyanophyceae</taxon>
        <taxon>Leptolyngbyales</taxon>
        <taxon>Leptolyngbyaceae</taxon>
        <taxon>Leptolyngbya group</taxon>
        <taxon>Leptolyngbya</taxon>
    </lineage>
</organism>
<dbReference type="Proteomes" id="UP000217895">
    <property type="component" value="Chromosome"/>
</dbReference>
<comment type="similarity">
    <text evidence="6">Belongs to the YccS/YhfK family.</text>
</comment>
<dbReference type="GO" id="GO:0005886">
    <property type="term" value="C:plasma membrane"/>
    <property type="evidence" value="ECO:0007669"/>
    <property type="project" value="UniProtKB-SubCell"/>
</dbReference>
<evidence type="ECO:0000256" key="7">
    <source>
        <dbReference type="SAM" id="Phobius"/>
    </source>
</evidence>
<feature type="transmembrane region" description="Helical" evidence="7">
    <location>
        <begin position="124"/>
        <end position="143"/>
    </location>
</feature>
<dbReference type="Pfam" id="PF12805">
    <property type="entry name" value="FUSC-like"/>
    <property type="match status" value="1"/>
</dbReference>
<dbReference type="PANTHER" id="PTHR30509:SF9">
    <property type="entry name" value="MULTIDRUG RESISTANCE PROTEIN MDTO"/>
    <property type="match status" value="1"/>
</dbReference>
<dbReference type="Pfam" id="PF13515">
    <property type="entry name" value="FUSC_2"/>
    <property type="match status" value="1"/>
</dbReference>
<evidence type="ECO:0000256" key="5">
    <source>
        <dbReference type="ARBA" id="ARBA00023136"/>
    </source>
</evidence>
<accession>A0A1Z4J9U1</accession>
<feature type="transmembrane region" description="Helical" evidence="7">
    <location>
        <begin position="24"/>
        <end position="45"/>
    </location>
</feature>
<dbReference type="PANTHER" id="PTHR30509">
    <property type="entry name" value="P-HYDROXYBENZOIC ACID EFFLUX PUMP SUBUNIT-RELATED"/>
    <property type="match status" value="1"/>
</dbReference>
<keyword evidence="4 7" id="KW-1133">Transmembrane helix</keyword>
<name>A0A1Z4J9U1_LEPBY</name>
<sequence>MFSTLLALSNGFLQQFQLKPGQPAIAVSFQVLLSVLGPLIVGIVIGQPAQSTIAIMGAWMVAIVNVEGVYRQQATAKFVAIISITAMLLLANLVHGILWLSVLTTFLVMFLLGFAGLWGATASAISLTASIMFIVALAKFATFPNLSTVLQQCLLCFGGGIWSIIVALGIWQLNPYKPVIQSVSSCYQALNQLIDAAKGRVAYPDDRRAQFTRFLQAQDSFTQALTAARDRWSAAWTEGARNLAGNQLLILIEDTPTIANYTVTLVEQVVVVSDHSLFQSLQPAIQQSLEQLAVVLQQMSTAIAKGRSSIHLGDLDRAIEALRHQQQILHTQFHSNLGSTPPDHQTALTSLDKISTILTRLSGQLYTDVELMTALEQETVHRRVRSARTRSRLSFPKPANFAEVFTPLRDHLTVHSIFFRHALRLAIVATIAEVLAAQLQIPQGYWVTLTAVIALKPNYGGTSQMILQRVIGTVIGGVIGIAIVALIHNSWVISVCLLLLIMGAMAVQPLSIILFITLLTPAIILLLNATSQGGWEIGVLRIADSLAGGVLALLGSFLLFPQWERQQLPAQLETTIRANLIYFQQVIAAYLHPDKVGSAQSIALPRRQAALENTNLTASAQRLFSEPRNVQGDVESITTLIFYIRRLFNSVTALADHRQELSGKYQCPEFTQFADMVVQVLENGADSLQQRQTLQSLPDLDRVLDGIHHHLNQLQTAHTSVTPGSRTSTQIFHAVRERAPVSVGLDQIAYEIKNIHHAIAQLSQPVVEQKLNLS</sequence>
<dbReference type="InterPro" id="IPR032692">
    <property type="entry name" value="YccS_N"/>
</dbReference>
<evidence type="ECO:0000256" key="6">
    <source>
        <dbReference type="ARBA" id="ARBA00043993"/>
    </source>
</evidence>
<keyword evidence="5 7" id="KW-0472">Membrane</keyword>
<keyword evidence="2" id="KW-1003">Cell membrane</keyword>
<dbReference type="InterPro" id="IPR049453">
    <property type="entry name" value="Memb_transporter_dom"/>
</dbReference>
<dbReference type="EMBL" id="AP018203">
    <property type="protein sequence ID" value="BAY53207.1"/>
    <property type="molecule type" value="Genomic_DNA"/>
</dbReference>
<dbReference type="AlphaFoldDB" id="A0A1Z4J9U1"/>
<evidence type="ECO:0000256" key="1">
    <source>
        <dbReference type="ARBA" id="ARBA00004651"/>
    </source>
</evidence>
<evidence type="ECO:0000259" key="9">
    <source>
        <dbReference type="Pfam" id="PF13515"/>
    </source>
</evidence>
<evidence type="ECO:0000313" key="10">
    <source>
        <dbReference type="EMBL" id="BAY53207.1"/>
    </source>
</evidence>
<keyword evidence="11" id="KW-1185">Reference proteome</keyword>
<reference evidence="10 11" key="1">
    <citation type="submission" date="2017-06" db="EMBL/GenBank/DDBJ databases">
        <title>Genome sequencing of cyanobaciteial culture collection at National Institute for Environmental Studies (NIES).</title>
        <authorList>
            <person name="Hirose Y."/>
            <person name="Shimura Y."/>
            <person name="Fujisawa T."/>
            <person name="Nakamura Y."/>
            <person name="Kawachi M."/>
        </authorList>
    </citation>
    <scope>NUCLEOTIDE SEQUENCE [LARGE SCALE GENOMIC DNA]</scope>
    <source>
        <strain evidence="10 11">NIES-2135</strain>
    </source>
</reference>
<protein>
    <submittedName>
        <fullName evidence="10">Uncharacterized protein</fullName>
    </submittedName>
</protein>
<evidence type="ECO:0000256" key="3">
    <source>
        <dbReference type="ARBA" id="ARBA00022692"/>
    </source>
</evidence>
<feature type="domain" description="Integral membrane protein YccS N-terminal" evidence="8">
    <location>
        <begin position="81"/>
        <end position="362"/>
    </location>
</feature>
<feature type="transmembrane region" description="Helical" evidence="7">
    <location>
        <begin position="74"/>
        <end position="91"/>
    </location>
</feature>
<evidence type="ECO:0000256" key="2">
    <source>
        <dbReference type="ARBA" id="ARBA00022475"/>
    </source>
</evidence>
<keyword evidence="3 7" id="KW-0812">Transmembrane</keyword>
<evidence type="ECO:0000256" key="4">
    <source>
        <dbReference type="ARBA" id="ARBA00022989"/>
    </source>
</evidence>
<proteinExistence type="inferred from homology"/>